<proteinExistence type="predicted"/>
<dbReference type="RefSeq" id="WP_169098013.1">
    <property type="nucleotide sequence ID" value="NZ_JABBVZ010000016.1"/>
</dbReference>
<dbReference type="Proteomes" id="UP000533476">
    <property type="component" value="Unassembled WGS sequence"/>
</dbReference>
<keyword evidence="2" id="KW-1185">Reference proteome</keyword>
<comment type="caution">
    <text evidence="1">The sequence shown here is derived from an EMBL/GenBank/DDBJ whole genome shotgun (WGS) entry which is preliminary data.</text>
</comment>
<evidence type="ECO:0000313" key="2">
    <source>
        <dbReference type="Proteomes" id="UP000533476"/>
    </source>
</evidence>
<sequence>MRTRQNSWERLREQTVTQLVAAALAEDREAFRQLWWNWCCIQETEALMARWLRSPDSAAAPHHVRRCNDSS</sequence>
<accession>A0A7Y0L446</accession>
<name>A0A7Y0L446_9FIRM</name>
<evidence type="ECO:0000313" key="1">
    <source>
        <dbReference type="EMBL" id="NMP22050.1"/>
    </source>
</evidence>
<dbReference type="AlphaFoldDB" id="A0A7Y0L446"/>
<protein>
    <submittedName>
        <fullName evidence="1">Uncharacterized protein</fullName>
    </submittedName>
</protein>
<dbReference type="EMBL" id="JABBVZ010000016">
    <property type="protein sequence ID" value="NMP22050.1"/>
    <property type="molecule type" value="Genomic_DNA"/>
</dbReference>
<gene>
    <name evidence="1" type="ORF">HIJ39_06755</name>
</gene>
<reference evidence="1 2" key="1">
    <citation type="submission" date="2020-04" db="EMBL/GenBank/DDBJ databases">
        <authorList>
            <person name="Zhang R."/>
            <person name="Schippers A."/>
        </authorList>
    </citation>
    <scope>NUCLEOTIDE SEQUENCE [LARGE SCALE GENOMIC DNA]</scope>
    <source>
        <strain evidence="1 2">DSM 109850</strain>
    </source>
</reference>
<organism evidence="1 2">
    <name type="scientific">Sulfobacillus harzensis</name>
    <dbReference type="NCBI Taxonomy" id="2729629"/>
    <lineage>
        <taxon>Bacteria</taxon>
        <taxon>Bacillati</taxon>
        <taxon>Bacillota</taxon>
        <taxon>Clostridia</taxon>
        <taxon>Eubacteriales</taxon>
        <taxon>Clostridiales Family XVII. Incertae Sedis</taxon>
        <taxon>Sulfobacillus</taxon>
    </lineage>
</organism>